<name>A0A8J3WP80_9ACTN</name>
<dbReference type="AlphaFoldDB" id="A0A8J3WP80"/>
<sequence length="74" mass="8119">MYRTRYQKTHTPITVTQVPCAADVAPGRTCATCGRTVRRRGAHFPARRGAFGWVEHYADGSTYTVPPGQNPKAA</sequence>
<accession>A0A8J3WP80</accession>
<proteinExistence type="predicted"/>
<keyword evidence="2" id="KW-1185">Reference proteome</keyword>
<gene>
    <name evidence="1" type="ORF">Psi01_59570</name>
</gene>
<dbReference type="EMBL" id="BOOJ01000052">
    <property type="protein sequence ID" value="GIH95327.1"/>
    <property type="molecule type" value="Genomic_DNA"/>
</dbReference>
<organism evidence="1 2">
    <name type="scientific">Planobispora siamensis</name>
    <dbReference type="NCBI Taxonomy" id="936338"/>
    <lineage>
        <taxon>Bacteria</taxon>
        <taxon>Bacillati</taxon>
        <taxon>Actinomycetota</taxon>
        <taxon>Actinomycetes</taxon>
        <taxon>Streptosporangiales</taxon>
        <taxon>Streptosporangiaceae</taxon>
        <taxon>Planobispora</taxon>
    </lineage>
</organism>
<evidence type="ECO:0000313" key="1">
    <source>
        <dbReference type="EMBL" id="GIH95327.1"/>
    </source>
</evidence>
<reference evidence="1 2" key="1">
    <citation type="submission" date="2021-01" db="EMBL/GenBank/DDBJ databases">
        <title>Whole genome shotgun sequence of Planobispora siamensis NBRC 107568.</title>
        <authorList>
            <person name="Komaki H."/>
            <person name="Tamura T."/>
        </authorList>
    </citation>
    <scope>NUCLEOTIDE SEQUENCE [LARGE SCALE GENOMIC DNA]</scope>
    <source>
        <strain evidence="1 2">NBRC 107568</strain>
    </source>
</reference>
<dbReference type="Proteomes" id="UP000619788">
    <property type="component" value="Unassembled WGS sequence"/>
</dbReference>
<comment type="caution">
    <text evidence="1">The sequence shown here is derived from an EMBL/GenBank/DDBJ whole genome shotgun (WGS) entry which is preliminary data.</text>
</comment>
<evidence type="ECO:0000313" key="2">
    <source>
        <dbReference type="Proteomes" id="UP000619788"/>
    </source>
</evidence>
<protein>
    <submittedName>
        <fullName evidence="1">Uncharacterized protein</fullName>
    </submittedName>
</protein>